<dbReference type="GO" id="GO:0032259">
    <property type="term" value="P:methylation"/>
    <property type="evidence" value="ECO:0007669"/>
    <property type="project" value="UniProtKB-KW"/>
</dbReference>
<evidence type="ECO:0000256" key="2">
    <source>
        <dbReference type="ARBA" id="ARBA00022603"/>
    </source>
</evidence>
<evidence type="ECO:0000256" key="4">
    <source>
        <dbReference type="ARBA" id="ARBA00022691"/>
    </source>
</evidence>
<dbReference type="EC" id="2.1.1.-" evidence="5"/>
<dbReference type="PANTHER" id="PTHR12843:SF5">
    <property type="entry name" value="EEF1A LYSINE METHYLTRANSFERASE 2"/>
    <property type="match status" value="1"/>
</dbReference>
<protein>
    <recommendedName>
        <fullName evidence="5">Protein-lysine N-methyltransferase Mettl10</fullName>
        <ecNumber evidence="5">2.1.1.-</ecNumber>
    </recommendedName>
</protein>
<dbReference type="OrthoDB" id="540004at2759"/>
<dbReference type="InterPro" id="IPR026635">
    <property type="entry name" value="Efm4/METTL10"/>
</dbReference>
<organism evidence="7">
    <name type="scientific">Melanaphis sacchari</name>
    <dbReference type="NCBI Taxonomy" id="742174"/>
    <lineage>
        <taxon>Eukaryota</taxon>
        <taxon>Metazoa</taxon>
        <taxon>Ecdysozoa</taxon>
        <taxon>Arthropoda</taxon>
        <taxon>Hexapoda</taxon>
        <taxon>Insecta</taxon>
        <taxon>Pterygota</taxon>
        <taxon>Neoptera</taxon>
        <taxon>Paraneoptera</taxon>
        <taxon>Hemiptera</taxon>
        <taxon>Sternorrhyncha</taxon>
        <taxon>Aphidomorpha</taxon>
        <taxon>Aphidoidea</taxon>
        <taxon>Aphididae</taxon>
        <taxon>Aphidini</taxon>
        <taxon>Melanaphis</taxon>
    </lineage>
</organism>
<dbReference type="SUPFAM" id="SSF53335">
    <property type="entry name" value="S-adenosyl-L-methionine-dependent methyltransferases"/>
    <property type="match status" value="1"/>
</dbReference>
<proteinExistence type="inferred from homology"/>
<dbReference type="InterPro" id="IPR025714">
    <property type="entry name" value="Methyltranfer_dom"/>
</dbReference>
<evidence type="ECO:0000256" key="1">
    <source>
        <dbReference type="ARBA" id="ARBA00022490"/>
    </source>
</evidence>
<dbReference type="Gene3D" id="3.40.50.150">
    <property type="entry name" value="Vaccinia Virus protein VP39"/>
    <property type="match status" value="1"/>
</dbReference>
<comment type="similarity">
    <text evidence="5">Belongs to the class I-like SAM-binding methyltransferase superfamily. EFM4 family.</text>
</comment>
<keyword evidence="2 5" id="KW-0489">Methyltransferase</keyword>
<keyword evidence="3 5" id="KW-0808">Transferase</keyword>
<dbReference type="PANTHER" id="PTHR12843">
    <property type="entry name" value="PROTEIN-LYSINE N-METHYLTRANSFERASE METTL10"/>
    <property type="match status" value="1"/>
</dbReference>
<keyword evidence="4 5" id="KW-0949">S-adenosyl-L-methionine</keyword>
<dbReference type="GO" id="GO:0016279">
    <property type="term" value="F:protein-lysine N-methyltransferase activity"/>
    <property type="evidence" value="ECO:0007669"/>
    <property type="project" value="UniProtKB-UniRule"/>
</dbReference>
<comment type="subcellular location">
    <subcellularLocation>
        <location evidence="5">Cytoplasm</location>
    </subcellularLocation>
</comment>
<evidence type="ECO:0000259" key="6">
    <source>
        <dbReference type="Pfam" id="PF13847"/>
    </source>
</evidence>
<dbReference type="CDD" id="cd02440">
    <property type="entry name" value="AdoMet_MTases"/>
    <property type="match status" value="1"/>
</dbReference>
<feature type="domain" description="Methyltransferase" evidence="6">
    <location>
        <begin position="62"/>
        <end position="193"/>
    </location>
</feature>
<dbReference type="AlphaFoldDB" id="A0A2H8TWK2"/>
<dbReference type="HAMAP" id="MF_03188">
    <property type="entry name" value="Methyltr_EFM4"/>
    <property type="match status" value="1"/>
</dbReference>
<accession>A0A2H8TWK2</accession>
<gene>
    <name evidence="7" type="primary">Mettl10</name>
</gene>
<dbReference type="InterPro" id="IPR029063">
    <property type="entry name" value="SAM-dependent_MTases_sf"/>
</dbReference>
<evidence type="ECO:0000256" key="3">
    <source>
        <dbReference type="ARBA" id="ARBA00022679"/>
    </source>
</evidence>
<reference evidence="7" key="1">
    <citation type="submission" date="2017-10" db="EMBL/GenBank/DDBJ databases">
        <title>Transcriptome Assembly of Sugarcane Aphid Adults.</title>
        <authorList>
            <person name="Scully E.D."/>
            <person name="Palmer N.A."/>
            <person name="Geib S.M."/>
            <person name="Sarath G."/>
            <person name="Sattler S.E."/>
        </authorList>
    </citation>
    <scope>NUCLEOTIDE SEQUENCE</scope>
    <source>
        <tissue evidence="7">Whole body</tissue>
    </source>
</reference>
<name>A0A2H8TWK2_9HEMI</name>
<evidence type="ECO:0000256" key="5">
    <source>
        <dbReference type="HAMAP-Rule" id="MF_03188"/>
    </source>
</evidence>
<keyword evidence="1 5" id="KW-0963">Cytoplasm</keyword>
<evidence type="ECO:0000313" key="7">
    <source>
        <dbReference type="EMBL" id="MBW18627.1"/>
    </source>
</evidence>
<sequence length="219" mass="24554">MNVNENNSQNKPNLATEEYWNDTYNVELDNFKNFGDPGAEWFGHSIGLKMIKCIQSNCKISQEDPILDVGCGNALLLTQLAKLGFSNLYGIDYSAPAVKLANSIVKNQKIDNITLKEFDFLTDDVKTLPTFSLVLDKGTYDVISMDDESKEKRTKYKENIIDLLQPNGMFLIVSCNWTQLELNEQFGDAFRVVHTIPTPSFQFGGAVGNTLSATLYQKS</sequence>
<dbReference type="EMBL" id="GFXV01006822">
    <property type="protein sequence ID" value="MBW18627.1"/>
    <property type="molecule type" value="Transcribed_RNA"/>
</dbReference>
<dbReference type="GO" id="GO:0005737">
    <property type="term" value="C:cytoplasm"/>
    <property type="evidence" value="ECO:0007669"/>
    <property type="project" value="UniProtKB-SubCell"/>
</dbReference>
<comment type="function">
    <text evidence="5">S-adenosyl-L-methionine-dependent protein-lysine N-methyltransferase that methylates elongation factor 1-alpha.</text>
</comment>
<dbReference type="Pfam" id="PF13847">
    <property type="entry name" value="Methyltransf_31"/>
    <property type="match status" value="1"/>
</dbReference>